<reference evidence="2" key="1">
    <citation type="submission" date="2025-08" db="UniProtKB">
        <authorList>
            <consortium name="Ensembl"/>
        </authorList>
    </citation>
    <scope>IDENTIFICATION</scope>
</reference>
<feature type="region of interest" description="Disordered" evidence="1">
    <location>
        <begin position="98"/>
        <end position="195"/>
    </location>
</feature>
<name>A0A2K6U3E6_SAIBB</name>
<dbReference type="STRING" id="39432.ENSSBOP00000026425"/>
<evidence type="ECO:0000256" key="1">
    <source>
        <dbReference type="SAM" id="MobiDB-lite"/>
    </source>
</evidence>
<keyword evidence="3" id="KW-1185">Reference proteome</keyword>
<feature type="compositionally biased region" description="Polar residues" evidence="1">
    <location>
        <begin position="23"/>
        <end position="41"/>
    </location>
</feature>
<proteinExistence type="predicted"/>
<evidence type="ECO:0000313" key="3">
    <source>
        <dbReference type="Proteomes" id="UP000233220"/>
    </source>
</evidence>
<dbReference type="AlphaFoldDB" id="A0A2K6U3E6"/>
<evidence type="ECO:0000313" key="2">
    <source>
        <dbReference type="Ensembl" id="ENSSBOP00000026425.1"/>
    </source>
</evidence>
<dbReference type="OMA" id="PSCPCVP"/>
<accession>A0A2K6U3E6</accession>
<feature type="region of interest" description="Disordered" evidence="1">
    <location>
        <begin position="1"/>
        <end position="51"/>
    </location>
</feature>
<dbReference type="InterPro" id="IPR040606">
    <property type="entry name" value="C19orf84"/>
</dbReference>
<feature type="compositionally biased region" description="Basic and acidic residues" evidence="1">
    <location>
        <begin position="1"/>
        <end position="10"/>
    </location>
</feature>
<organism evidence="2 3">
    <name type="scientific">Saimiri boliviensis boliviensis</name>
    <name type="common">Bolivian squirrel monkey</name>
    <dbReference type="NCBI Taxonomy" id="39432"/>
    <lineage>
        <taxon>Eukaryota</taxon>
        <taxon>Metazoa</taxon>
        <taxon>Chordata</taxon>
        <taxon>Craniata</taxon>
        <taxon>Vertebrata</taxon>
        <taxon>Euteleostomi</taxon>
        <taxon>Mammalia</taxon>
        <taxon>Eutheria</taxon>
        <taxon>Euarchontoglires</taxon>
        <taxon>Primates</taxon>
        <taxon>Haplorrhini</taxon>
        <taxon>Platyrrhini</taxon>
        <taxon>Cebidae</taxon>
        <taxon>Saimiriinae</taxon>
        <taxon>Saimiri</taxon>
    </lineage>
</organism>
<sequence>MDRPRLEIRRSGFSSVSRKEKNNPSLPSSGTEPWTPSTISAQPPWLLGTTDPTHLGLPESVASVTVPIRLDTLSCLLHSALLRVYTLQQSLPSCPCYPQAGHTQPGTVRRPPRGRGGWEVRHRPGWGRGPHRWGPGRAEQPERGRAAGLGAGPRTPPMTLPSPPTPPAQDGKKEAQGPEPPLETPPAAEDWETEY</sequence>
<dbReference type="Pfam" id="PF17703">
    <property type="entry name" value="C19orf84"/>
    <property type="match status" value="1"/>
</dbReference>
<reference evidence="2" key="2">
    <citation type="submission" date="2025-09" db="UniProtKB">
        <authorList>
            <consortium name="Ensembl"/>
        </authorList>
    </citation>
    <scope>IDENTIFICATION</scope>
</reference>
<dbReference type="Ensembl" id="ENSSBOT00000043298.1">
    <property type="protein sequence ID" value="ENSSBOP00000026425.1"/>
    <property type="gene ID" value="ENSSBOG00000029652.1"/>
</dbReference>
<protein>
    <submittedName>
        <fullName evidence="2">Chromosome 19 open reading frame 84</fullName>
    </submittedName>
</protein>
<feature type="compositionally biased region" description="Pro residues" evidence="1">
    <location>
        <begin position="154"/>
        <end position="167"/>
    </location>
</feature>
<dbReference type="Proteomes" id="UP000233220">
    <property type="component" value="Unplaced"/>
</dbReference>
<gene>
    <name evidence="2" type="primary">C19orf84</name>
</gene>
<dbReference type="GeneTree" id="ENSGT00660000097488"/>